<dbReference type="InterPro" id="IPR010985">
    <property type="entry name" value="Ribbon_hlx_hlx"/>
</dbReference>
<evidence type="ECO:0000313" key="2">
    <source>
        <dbReference type="EMBL" id="RUT10275.1"/>
    </source>
</evidence>
<organism evidence="2 3">
    <name type="scientific">Dulcicalothrix desertica PCC 7102</name>
    <dbReference type="NCBI Taxonomy" id="232991"/>
    <lineage>
        <taxon>Bacteria</taxon>
        <taxon>Bacillati</taxon>
        <taxon>Cyanobacteriota</taxon>
        <taxon>Cyanophyceae</taxon>
        <taxon>Nostocales</taxon>
        <taxon>Calotrichaceae</taxon>
        <taxon>Dulcicalothrix</taxon>
    </lineage>
</organism>
<reference evidence="2" key="2">
    <citation type="journal article" date="2019" name="Genome Biol. Evol.">
        <title>Day and night: Metabolic profiles and evolutionary relationships of six axenic non-marine cyanobacteria.</title>
        <authorList>
            <person name="Will S.E."/>
            <person name="Henke P."/>
            <person name="Boedeker C."/>
            <person name="Huang S."/>
            <person name="Brinkmann H."/>
            <person name="Rohde M."/>
            <person name="Jarek M."/>
            <person name="Friedl T."/>
            <person name="Seufert S."/>
            <person name="Schumacher M."/>
            <person name="Overmann J."/>
            <person name="Neumann-Schaal M."/>
            <person name="Petersen J."/>
        </authorList>
    </citation>
    <scope>NUCLEOTIDE SEQUENCE [LARGE SCALE GENOMIC DNA]</scope>
    <source>
        <strain evidence="2">PCC 7102</strain>
    </source>
</reference>
<dbReference type="InterPro" id="IPR013321">
    <property type="entry name" value="Arc_rbn_hlx_hlx"/>
</dbReference>
<protein>
    <recommendedName>
        <fullName evidence="4">CopG family transcriptional regulator</fullName>
    </recommendedName>
</protein>
<sequence length="89" mass="10217">MSAKKRTFVSIAIPEDKKEVFKSKADSEGRSITDIILEMIDVYIATPGQSQKLQEIDELKLQVQKMQEVLEKHNQKFQQYEQALGEFAA</sequence>
<reference evidence="2" key="1">
    <citation type="submission" date="2018-12" db="EMBL/GenBank/DDBJ databases">
        <authorList>
            <person name="Will S."/>
            <person name="Neumann-Schaal M."/>
            <person name="Henke P."/>
        </authorList>
    </citation>
    <scope>NUCLEOTIDE SEQUENCE</scope>
    <source>
        <strain evidence="2">PCC 7102</strain>
    </source>
</reference>
<dbReference type="Gene3D" id="1.10.1220.10">
    <property type="entry name" value="Met repressor-like"/>
    <property type="match status" value="1"/>
</dbReference>
<evidence type="ECO:0000313" key="3">
    <source>
        <dbReference type="Proteomes" id="UP000271624"/>
    </source>
</evidence>
<proteinExistence type="predicted"/>
<gene>
    <name evidence="2" type="ORF">DSM106972_007700</name>
</gene>
<keyword evidence="1" id="KW-0175">Coiled coil</keyword>
<dbReference type="RefSeq" id="WP_127078975.1">
    <property type="nucleotide sequence ID" value="NZ_RSCL01000001.1"/>
</dbReference>
<dbReference type="SUPFAM" id="SSF47598">
    <property type="entry name" value="Ribbon-helix-helix"/>
    <property type="match status" value="1"/>
</dbReference>
<dbReference type="EMBL" id="RSCL01000001">
    <property type="protein sequence ID" value="RUT10275.1"/>
    <property type="molecule type" value="Genomic_DNA"/>
</dbReference>
<keyword evidence="3" id="KW-1185">Reference proteome</keyword>
<accession>A0A3S1ATE9</accession>
<dbReference type="GO" id="GO:0006355">
    <property type="term" value="P:regulation of DNA-templated transcription"/>
    <property type="evidence" value="ECO:0007669"/>
    <property type="project" value="InterPro"/>
</dbReference>
<evidence type="ECO:0008006" key="4">
    <source>
        <dbReference type="Google" id="ProtNLM"/>
    </source>
</evidence>
<feature type="coiled-coil region" evidence="1">
    <location>
        <begin position="49"/>
        <end position="83"/>
    </location>
</feature>
<dbReference type="Proteomes" id="UP000271624">
    <property type="component" value="Unassembled WGS sequence"/>
</dbReference>
<evidence type="ECO:0000256" key="1">
    <source>
        <dbReference type="SAM" id="Coils"/>
    </source>
</evidence>
<name>A0A3S1ATE9_9CYAN</name>
<comment type="caution">
    <text evidence="2">The sequence shown here is derived from an EMBL/GenBank/DDBJ whole genome shotgun (WGS) entry which is preliminary data.</text>
</comment>
<dbReference type="AlphaFoldDB" id="A0A3S1ATE9"/>